<accession>A0A9D4YSW8</accession>
<dbReference type="SUPFAM" id="SSF51126">
    <property type="entry name" value="Pectin lyase-like"/>
    <property type="match status" value="3"/>
</dbReference>
<sequence>MLALGLQLLLCSALVAGLQQPAVDLELSAAAGETITVANEQQLRAALAVGDLGWRDRRALHLNADIHLTTLLTISAPVRLHGACTDAAGSARPCVLSGTASSAGAGTPLLHISGPAALAQLSNLELVGGVGAGSLAGALTASNHSIAELVGVRLAGNTAAAGGGARVDTHAQLSLTRCFVEDNSAQQGGGGIFAHSGSLHLDRTTVQGNRAGEGAGISLSGGSRLTATGCSLGGNLLLGSSEGPEAGADLLVVDGDNSAAYLDPLPEHGEVSVRGGKLRRMSLLTDTSADADASRLHHVWDAQEAILPGKLPKQQQVRRQPQRQPAGQPTAEEAVQLKQRSKMSADERTVVDWMWRVGRAESSEIAVAAAAGRAQAKQKDEQPRSSRKLKQAYTVGVTTEKELADAISSKERYIRLDAHIGLTGAFKGLMSVLPPIKASVTITGNCNNQIFGGLCLLDAKSLDRIIHVDNSIFAPSFFVTFENIRFTGGSASGLGGAFFNQGRMQAEFNNCQFVGNSATNGAGAVSLADGAIGLFNKVLFQDNVAQFGAGGAAYLTSNAGFTLVEFQANTAPSGGAVAVGQSSSGIYFNGCTFNGNSADVFGSDVYMESWVATPAYFNPFPTSAQVYPSSVTVPYSSFTSWPALPLFTSPPPSPPSPPRPPPPSPPSPPNPATWVYTEDELWDALAAGNNTITLGAHIQMASGGRWWGGPPPSIIFPLTVVAQCAGFGSKCIIDMNGAPNPLFLIQQNALFSASNVRVLNGATMGNGGAVQVSGLIQGATFDSCDFMSNIATDGGAVNVQGSSKVVFSNCAFGVNVADNLGGAVKTVGANVTFARSTFYQNRAAQGGAIALGPMSNIVLITSNFSDNRASKTTPAEGAWGEDIFIAAPAGSSIALNQLPPESVAKIFPRSSNTLQYSVPPPMPSPPTINAPPFQRPPFPAPVAQPPARVRSSPPSPPNPPPRPPPGPPSPPLGIYTKGTPILWAPIAVGGLLLAFLVFFIVVLCCHRRILPKLEKPNELEKRLRGEYEPSDSEEEEMSVGDPTQSEIQVTLEGYYGTARFRRKEKAPRAASGPLSAGVSALPPAVQ</sequence>
<dbReference type="InterPro" id="IPR011050">
    <property type="entry name" value="Pectin_lyase_fold/virulence"/>
</dbReference>
<dbReference type="Proteomes" id="UP001055712">
    <property type="component" value="Unassembled WGS sequence"/>
</dbReference>
<feature type="signal peptide" evidence="3">
    <location>
        <begin position="1"/>
        <end position="17"/>
    </location>
</feature>
<feature type="transmembrane region" description="Helical" evidence="2">
    <location>
        <begin position="981"/>
        <end position="1005"/>
    </location>
</feature>
<feature type="region of interest" description="Disordered" evidence="1">
    <location>
        <begin position="1022"/>
        <end position="1048"/>
    </location>
</feature>
<feature type="compositionally biased region" description="Low complexity" evidence="1">
    <location>
        <begin position="314"/>
        <end position="329"/>
    </location>
</feature>
<evidence type="ECO:0000256" key="2">
    <source>
        <dbReference type="SAM" id="Phobius"/>
    </source>
</evidence>
<evidence type="ECO:0000313" key="5">
    <source>
        <dbReference type="Proteomes" id="UP001055712"/>
    </source>
</evidence>
<keyword evidence="2" id="KW-1133">Transmembrane helix</keyword>
<dbReference type="PANTHER" id="PTHR11319">
    <property type="entry name" value="G PROTEIN-COUPLED RECEPTOR-RELATED"/>
    <property type="match status" value="1"/>
</dbReference>
<feature type="compositionally biased region" description="Acidic residues" evidence="1">
    <location>
        <begin position="1028"/>
        <end position="1038"/>
    </location>
</feature>
<dbReference type="AlphaFoldDB" id="A0A9D4YSW8"/>
<dbReference type="EMBL" id="SIDB01000013">
    <property type="protein sequence ID" value="KAI3424151.1"/>
    <property type="molecule type" value="Genomic_DNA"/>
</dbReference>
<dbReference type="PANTHER" id="PTHR11319:SF35">
    <property type="entry name" value="OUTER MEMBRANE PROTEIN PMPC-RELATED"/>
    <property type="match status" value="1"/>
</dbReference>
<feature type="chain" id="PRO_5039258376" evidence="3">
    <location>
        <begin position="18"/>
        <end position="1086"/>
    </location>
</feature>
<evidence type="ECO:0000256" key="1">
    <source>
        <dbReference type="SAM" id="MobiDB-lite"/>
    </source>
</evidence>
<organism evidence="4 5">
    <name type="scientific">Chlorella vulgaris</name>
    <name type="common">Green alga</name>
    <dbReference type="NCBI Taxonomy" id="3077"/>
    <lineage>
        <taxon>Eukaryota</taxon>
        <taxon>Viridiplantae</taxon>
        <taxon>Chlorophyta</taxon>
        <taxon>core chlorophytes</taxon>
        <taxon>Trebouxiophyceae</taxon>
        <taxon>Chlorellales</taxon>
        <taxon>Chlorellaceae</taxon>
        <taxon>Chlorella clade</taxon>
        <taxon>Chlorella</taxon>
    </lineage>
</organism>
<evidence type="ECO:0000313" key="4">
    <source>
        <dbReference type="EMBL" id="KAI3424151.1"/>
    </source>
</evidence>
<name>A0A9D4YSW8_CHLVU</name>
<feature type="compositionally biased region" description="Pro residues" evidence="1">
    <location>
        <begin position="649"/>
        <end position="671"/>
    </location>
</feature>
<feature type="region of interest" description="Disordered" evidence="1">
    <location>
        <begin position="310"/>
        <end position="341"/>
    </location>
</feature>
<comment type="caution">
    <text evidence="4">The sequence shown here is derived from an EMBL/GenBank/DDBJ whole genome shotgun (WGS) entry which is preliminary data.</text>
</comment>
<proteinExistence type="predicted"/>
<feature type="compositionally biased region" description="Pro residues" evidence="1">
    <location>
        <begin position="918"/>
        <end position="944"/>
    </location>
</feature>
<keyword evidence="3" id="KW-0732">Signal</keyword>
<keyword evidence="2" id="KW-0812">Transmembrane</keyword>
<feature type="compositionally biased region" description="Pro residues" evidence="1">
    <location>
        <begin position="953"/>
        <end position="971"/>
    </location>
</feature>
<evidence type="ECO:0000256" key="3">
    <source>
        <dbReference type="SAM" id="SignalP"/>
    </source>
</evidence>
<feature type="region of interest" description="Disordered" evidence="1">
    <location>
        <begin position="1062"/>
        <end position="1086"/>
    </location>
</feature>
<gene>
    <name evidence="4" type="ORF">D9Q98_009511</name>
</gene>
<keyword evidence="2" id="KW-0472">Membrane</keyword>
<reference evidence="4" key="1">
    <citation type="journal article" date="2019" name="Plant J.">
        <title>Chlorella vulgaris genome assembly and annotation reveals the molecular basis for metabolic acclimation to high light conditions.</title>
        <authorList>
            <person name="Cecchin M."/>
            <person name="Marcolungo L."/>
            <person name="Rossato M."/>
            <person name="Girolomoni L."/>
            <person name="Cosentino E."/>
            <person name="Cuine S."/>
            <person name="Li-Beisson Y."/>
            <person name="Delledonne M."/>
            <person name="Ballottari M."/>
        </authorList>
    </citation>
    <scope>NUCLEOTIDE SEQUENCE</scope>
    <source>
        <strain evidence="4">211/11P</strain>
    </source>
</reference>
<keyword evidence="5" id="KW-1185">Reference proteome</keyword>
<feature type="region of interest" description="Disordered" evidence="1">
    <location>
        <begin position="649"/>
        <end position="672"/>
    </location>
</feature>
<dbReference type="OrthoDB" id="75921at2759"/>
<feature type="region of interest" description="Disordered" evidence="1">
    <location>
        <begin position="917"/>
        <end position="972"/>
    </location>
</feature>
<reference evidence="4" key="2">
    <citation type="submission" date="2020-11" db="EMBL/GenBank/DDBJ databases">
        <authorList>
            <person name="Cecchin M."/>
            <person name="Marcolungo L."/>
            <person name="Rossato M."/>
            <person name="Girolomoni L."/>
            <person name="Cosentino E."/>
            <person name="Cuine S."/>
            <person name="Li-Beisson Y."/>
            <person name="Delledonne M."/>
            <person name="Ballottari M."/>
        </authorList>
    </citation>
    <scope>NUCLEOTIDE SEQUENCE</scope>
    <source>
        <strain evidence="4">211/11P</strain>
        <tissue evidence="4">Whole cell</tissue>
    </source>
</reference>
<protein>
    <submittedName>
        <fullName evidence="4">Uncharacterized protein</fullName>
    </submittedName>
</protein>